<feature type="domain" description="DUF5625" evidence="1">
    <location>
        <begin position="33"/>
        <end position="234"/>
    </location>
</feature>
<reference evidence="2" key="2">
    <citation type="submission" date="2023-01" db="EMBL/GenBank/DDBJ databases">
        <authorList>
            <person name="Uljanovas D."/>
        </authorList>
    </citation>
    <scope>NUCLEOTIDE SEQUENCE</scope>
    <source>
        <strain evidence="2">S41</strain>
    </source>
</reference>
<organism evidence="2 3">
    <name type="scientific">Aliarcobacter butzleri</name>
    <dbReference type="NCBI Taxonomy" id="28197"/>
    <lineage>
        <taxon>Bacteria</taxon>
        <taxon>Pseudomonadati</taxon>
        <taxon>Campylobacterota</taxon>
        <taxon>Epsilonproteobacteria</taxon>
        <taxon>Campylobacterales</taxon>
        <taxon>Arcobacteraceae</taxon>
        <taxon>Aliarcobacter</taxon>
    </lineage>
</organism>
<reference evidence="2" key="1">
    <citation type="journal article" date="2023" name="Microorganisms">
        <title>Genomic Characterization of Arcobacter butzleri Strains Isolated from Various Sources in Lithuania.</title>
        <authorList>
            <person name="Uljanovas D."/>
            <person name="Golz G."/>
            <person name="Fleischmann S."/>
            <person name="Kudirkiene E."/>
            <person name="Kasetiene N."/>
            <person name="Grineviciene A."/>
            <person name="Tamuleviciene E."/>
            <person name="Aksomaitiene J."/>
            <person name="Alter T."/>
            <person name="Malakauskas M."/>
        </authorList>
    </citation>
    <scope>NUCLEOTIDE SEQUENCE</scope>
    <source>
        <strain evidence="2">S41</strain>
    </source>
</reference>
<dbReference type="Pfam" id="PF18539">
    <property type="entry name" value="DUF5625"/>
    <property type="match status" value="1"/>
</dbReference>
<gene>
    <name evidence="2" type="ORF">PJV93_02745</name>
</gene>
<dbReference type="InterPro" id="IPR041008">
    <property type="entry name" value="DUF5625"/>
</dbReference>
<dbReference type="Proteomes" id="UP001170364">
    <property type="component" value="Unassembled WGS sequence"/>
</dbReference>
<proteinExistence type="predicted"/>
<accession>A0AAW7Q9Y5</accession>
<dbReference type="PROSITE" id="PS51257">
    <property type="entry name" value="PROKAR_LIPOPROTEIN"/>
    <property type="match status" value="1"/>
</dbReference>
<evidence type="ECO:0000313" key="3">
    <source>
        <dbReference type="Proteomes" id="UP001170364"/>
    </source>
</evidence>
<protein>
    <submittedName>
        <fullName evidence="2">DUF5625 family protein</fullName>
    </submittedName>
</protein>
<dbReference type="RefSeq" id="WP_257476524.1">
    <property type="nucleotide sequence ID" value="NZ_JANJYW010000007.1"/>
</dbReference>
<dbReference type="Gene3D" id="2.60.120.790">
    <property type="match status" value="1"/>
</dbReference>
<dbReference type="AlphaFoldDB" id="A0AAW7Q9Y5"/>
<comment type="caution">
    <text evidence="2">The sequence shown here is derived from an EMBL/GenBank/DDBJ whole genome shotgun (WGS) entry which is preliminary data.</text>
</comment>
<dbReference type="EMBL" id="JAQJJG010000002">
    <property type="protein sequence ID" value="MDN5122825.1"/>
    <property type="molecule type" value="Genomic_DNA"/>
</dbReference>
<evidence type="ECO:0000259" key="1">
    <source>
        <dbReference type="Pfam" id="PF18539"/>
    </source>
</evidence>
<name>A0AAW7Q9Y5_9BACT</name>
<evidence type="ECO:0000313" key="2">
    <source>
        <dbReference type="EMBL" id="MDN5122825.1"/>
    </source>
</evidence>
<sequence length="238" mass="28233">MDTFIKFSFTLSLVFLWTGCFSKYETPDIAKKVDLEKAEVVADFNMSIAEEKVYSFYLYYVYDSKQYQRELDELKKEFPNQHLSKLPKTNTWKIISKIVGIKDSNEVLEQYGSKIVLKLTLTPLFDLKEDYTYFTQEHYHYTNYNKANRTAPLINKRIMKSDKSFEYIIDLSEYGYGVSTGGYTRTGYDHEKYWGYGKKMVDIILPKGDYHIKLKNLEDVPEIKQIKTSFSIYHQYHK</sequence>